<dbReference type="GO" id="GO:0005509">
    <property type="term" value="F:calcium ion binding"/>
    <property type="evidence" value="ECO:0007669"/>
    <property type="project" value="InterPro"/>
</dbReference>
<dbReference type="InterPro" id="IPR022684">
    <property type="entry name" value="Calpain_cysteine_protease"/>
</dbReference>
<dbReference type="Pfam" id="PF01067">
    <property type="entry name" value="Calpain_III"/>
    <property type="match status" value="1"/>
</dbReference>
<dbReference type="InterPro" id="IPR002048">
    <property type="entry name" value="EF_hand_dom"/>
</dbReference>
<dbReference type="EMBL" id="JXLN01011367">
    <property type="protein sequence ID" value="KPM07188.1"/>
    <property type="molecule type" value="Genomic_DNA"/>
</dbReference>
<evidence type="ECO:0000313" key="9">
    <source>
        <dbReference type="Proteomes" id="UP000616769"/>
    </source>
</evidence>
<dbReference type="PRINTS" id="PR00704">
    <property type="entry name" value="CALPAIN"/>
</dbReference>
<dbReference type="InterPro" id="IPR036213">
    <property type="entry name" value="Calpain_III_sf"/>
</dbReference>
<protein>
    <submittedName>
        <fullName evidence="8">Calpain-A-like protein</fullName>
    </submittedName>
</protein>
<name>A0A132A899_SARSC</name>
<dbReference type="CDD" id="cd00044">
    <property type="entry name" value="CysPc"/>
    <property type="match status" value="1"/>
</dbReference>
<dbReference type="GO" id="GO:0005737">
    <property type="term" value="C:cytoplasm"/>
    <property type="evidence" value="ECO:0007669"/>
    <property type="project" value="TreeGrafter"/>
</dbReference>
<dbReference type="Gene3D" id="3.90.70.10">
    <property type="entry name" value="Cysteine proteinases"/>
    <property type="match status" value="1"/>
</dbReference>
<dbReference type="SUPFAM" id="SSF54001">
    <property type="entry name" value="Cysteine proteinases"/>
    <property type="match status" value="1"/>
</dbReference>
<reference evidence="8 9" key="1">
    <citation type="journal article" date="2015" name="Parasit. Vectors">
        <title>Draft genome of the scabies mite.</title>
        <authorList>
            <person name="Rider S.D.Jr."/>
            <person name="Morgan M.S."/>
            <person name="Arlian L.G."/>
        </authorList>
    </citation>
    <scope>NUCLEOTIDE SEQUENCE [LARGE SCALE GENOMIC DNA]</scope>
    <source>
        <strain evidence="8">Arlian Lab</strain>
    </source>
</reference>
<sequence length="608" mass="69081">MNEKYFNRVVPEDQSFNKSDYAGIFHFRFWQYGKWIDVVIDDKLPTINGKLVMMHSVEVNEFWGALLEKAYAKLHGSYESLKGGTTSEAMEDFTGGLTEHYEIQTEECPPNLFSIMHKAYQRGSFMGCSISVEDVSQMEAVMHNGLIKGHAYSITSVKYVHVDHARIQGKIPLIRVRNPWGNEAEWNGAWSDKSREWSIVSYEERQRIGLTFESDGEFWMSFPDFQKNFTNIEITNLTPDSLDEGRYCIIPSTFEPNAKGDFIIRFFTEKPAKHVMENDEDIGIALPDEPDEPSPVGAGAEEEHDDVPIYDGPPIDETIIGDYKPDPDPIPDERRGTGNIDLWEIINFCLPIVSMACNCYQNQRANFNPADFFNTALHNFGIGEKRTKRKADLNGELNDIGDPYDQGPEKSAYKFFSKIAGDDMEVDAQELQKVINHVFKKGQLGFDEFVVLWRHLRNWAEVFKRFDREGNMAINSGQLKEAFREVGINVNRVILRLLVNRYGHRPKQSNQIEDEVYFNDFICCALKMKRCIEIWNSKKIKSGFKGGLGELGNLIPGALGALGAPRGFGNAFSAFAGAFGQGSPFNRTFDRPRTGIESAFTLDEVSRM</sequence>
<keyword evidence="4" id="KW-0788">Thiol protease</keyword>
<comment type="caution">
    <text evidence="6">Lacks conserved residue(s) required for the propagation of feature annotation.</text>
</comment>
<dbReference type="FunFam" id="3.90.70.10:FF:000001">
    <property type="entry name" value="Calpain-1 catalytic subunit"/>
    <property type="match status" value="1"/>
</dbReference>
<dbReference type="Pfam" id="PF00648">
    <property type="entry name" value="Peptidase_C2"/>
    <property type="match status" value="1"/>
</dbReference>
<dbReference type="InterPro" id="IPR011992">
    <property type="entry name" value="EF-hand-dom_pair"/>
</dbReference>
<feature type="region of interest" description="Disordered" evidence="7">
    <location>
        <begin position="286"/>
        <end position="311"/>
    </location>
</feature>
<dbReference type="PANTHER" id="PTHR10183:SF433">
    <property type="entry name" value="CALPAIN-A-RELATED"/>
    <property type="match status" value="1"/>
</dbReference>
<dbReference type="Proteomes" id="UP000616769">
    <property type="component" value="Unassembled WGS sequence"/>
</dbReference>
<dbReference type="PROSITE" id="PS50203">
    <property type="entry name" value="CALPAIN_CAT"/>
    <property type="match status" value="1"/>
</dbReference>
<dbReference type="SUPFAM" id="SSF49758">
    <property type="entry name" value="Calpain large subunit, middle domain (domain III)"/>
    <property type="match status" value="1"/>
</dbReference>
<dbReference type="SMART" id="SM00230">
    <property type="entry name" value="CysPc"/>
    <property type="match status" value="1"/>
</dbReference>
<dbReference type="VEuPathDB" id="VectorBase:SSCA007207"/>
<dbReference type="OrthoDB" id="424753at2759"/>
<evidence type="ECO:0000256" key="2">
    <source>
        <dbReference type="ARBA" id="ARBA00022670"/>
    </source>
</evidence>
<keyword evidence="2" id="KW-0645">Protease</keyword>
<keyword evidence="3" id="KW-0378">Hydrolase</keyword>
<comment type="caution">
    <text evidence="8">The sequence shown here is derived from an EMBL/GenBank/DDBJ whole genome shotgun (WGS) entry which is preliminary data.</text>
</comment>
<dbReference type="GO" id="GO:0004198">
    <property type="term" value="F:calcium-dependent cysteine-type endopeptidase activity"/>
    <property type="evidence" value="ECO:0007669"/>
    <property type="project" value="InterPro"/>
</dbReference>
<feature type="active site" evidence="5">
    <location>
        <position position="178"/>
    </location>
</feature>
<dbReference type="PANTHER" id="PTHR10183">
    <property type="entry name" value="CALPAIN"/>
    <property type="match status" value="1"/>
</dbReference>
<comment type="similarity">
    <text evidence="1">Belongs to the peptidase C2 family.</text>
</comment>
<evidence type="ECO:0000313" key="8">
    <source>
        <dbReference type="EMBL" id="KPM07188.1"/>
    </source>
</evidence>
<dbReference type="Gene3D" id="1.10.238.10">
    <property type="entry name" value="EF-hand"/>
    <property type="match status" value="1"/>
</dbReference>
<proteinExistence type="inferred from homology"/>
<evidence type="ECO:0000256" key="5">
    <source>
        <dbReference type="PIRSR" id="PIRSR622684-1"/>
    </source>
</evidence>
<organism evidence="8 9">
    <name type="scientific">Sarcoptes scabiei</name>
    <name type="common">Itch mite</name>
    <name type="synonym">Acarus scabiei</name>
    <dbReference type="NCBI Taxonomy" id="52283"/>
    <lineage>
        <taxon>Eukaryota</taxon>
        <taxon>Metazoa</taxon>
        <taxon>Ecdysozoa</taxon>
        <taxon>Arthropoda</taxon>
        <taxon>Chelicerata</taxon>
        <taxon>Arachnida</taxon>
        <taxon>Acari</taxon>
        <taxon>Acariformes</taxon>
        <taxon>Sarcoptiformes</taxon>
        <taxon>Astigmata</taxon>
        <taxon>Psoroptidia</taxon>
        <taxon>Sarcoptoidea</taxon>
        <taxon>Sarcoptidae</taxon>
        <taxon>Sarcoptinae</taxon>
        <taxon>Sarcoptes</taxon>
    </lineage>
</organism>
<evidence type="ECO:0000256" key="4">
    <source>
        <dbReference type="ARBA" id="ARBA00022807"/>
    </source>
</evidence>
<evidence type="ECO:0000256" key="3">
    <source>
        <dbReference type="ARBA" id="ARBA00022801"/>
    </source>
</evidence>
<evidence type="ECO:0000256" key="7">
    <source>
        <dbReference type="SAM" id="MobiDB-lite"/>
    </source>
</evidence>
<dbReference type="InterPro" id="IPR001300">
    <property type="entry name" value="Peptidase_C2_calpain_cat"/>
</dbReference>
<dbReference type="SUPFAM" id="SSF47473">
    <property type="entry name" value="EF-hand"/>
    <property type="match status" value="1"/>
</dbReference>
<dbReference type="InterPro" id="IPR022682">
    <property type="entry name" value="Calpain_domain_III"/>
</dbReference>
<dbReference type="PROSITE" id="PS50222">
    <property type="entry name" value="EF_HAND_2"/>
    <property type="match status" value="1"/>
</dbReference>
<dbReference type="GO" id="GO:0006508">
    <property type="term" value="P:proteolysis"/>
    <property type="evidence" value="ECO:0007669"/>
    <property type="project" value="UniProtKB-KW"/>
</dbReference>
<gene>
    <name evidence="8" type="ORF">QR98_0056740</name>
</gene>
<evidence type="ECO:0000256" key="6">
    <source>
        <dbReference type="PROSITE-ProRule" id="PRU00239"/>
    </source>
</evidence>
<feature type="active site" evidence="5">
    <location>
        <position position="150"/>
    </location>
</feature>
<dbReference type="AlphaFoldDB" id="A0A132A899"/>
<evidence type="ECO:0000256" key="1">
    <source>
        <dbReference type="ARBA" id="ARBA00007623"/>
    </source>
</evidence>
<accession>A0A132A899</accession>
<dbReference type="InterPro" id="IPR038765">
    <property type="entry name" value="Papain-like_cys_pep_sf"/>
</dbReference>